<dbReference type="SUPFAM" id="SSF55190">
    <property type="entry name" value="Arginyl-tRNA synthetase (ArgRS), N-terminal 'additional' domain"/>
    <property type="match status" value="1"/>
</dbReference>
<dbReference type="FunFam" id="3.40.50.620:FF:000030">
    <property type="entry name" value="Arginine--tRNA ligase"/>
    <property type="match status" value="1"/>
</dbReference>
<dbReference type="EC" id="6.1.1.19" evidence="11"/>
<comment type="similarity">
    <text evidence="2 11 12">Belongs to the class-I aminoacyl-tRNA synthetase family.</text>
</comment>
<dbReference type="Gene3D" id="1.10.730.10">
    <property type="entry name" value="Isoleucyl-tRNA Synthetase, Domain 1"/>
    <property type="match status" value="1"/>
</dbReference>
<dbReference type="CDD" id="cd00671">
    <property type="entry name" value="ArgRS_core"/>
    <property type="match status" value="1"/>
</dbReference>
<dbReference type="InterPro" id="IPR005148">
    <property type="entry name" value="Arg-tRNA-synth_N"/>
</dbReference>
<evidence type="ECO:0000313" key="16">
    <source>
        <dbReference type="Proteomes" id="UP000015423"/>
    </source>
</evidence>
<dbReference type="InterPro" id="IPR014729">
    <property type="entry name" value="Rossmann-like_a/b/a_fold"/>
</dbReference>
<dbReference type="GO" id="GO:0006420">
    <property type="term" value="P:arginyl-tRNA aminoacylation"/>
    <property type="evidence" value="ECO:0007669"/>
    <property type="project" value="UniProtKB-UniRule"/>
</dbReference>
<dbReference type="CDD" id="cd07956">
    <property type="entry name" value="Anticodon_Ia_Arg"/>
    <property type="match status" value="1"/>
</dbReference>
<dbReference type="eggNOG" id="COG0018">
    <property type="taxonomic scope" value="Bacteria"/>
</dbReference>
<dbReference type="PROSITE" id="PS00178">
    <property type="entry name" value="AA_TRNA_LIGASE_I"/>
    <property type="match status" value="1"/>
</dbReference>
<evidence type="ECO:0000256" key="9">
    <source>
        <dbReference type="ARBA" id="ARBA00023146"/>
    </source>
</evidence>
<feature type="short sequence motif" description="'HIGH' region" evidence="11">
    <location>
        <begin position="127"/>
        <end position="137"/>
    </location>
</feature>
<name>S5VST4_STRC3</name>
<keyword evidence="4 11" id="KW-0963">Cytoplasm</keyword>
<dbReference type="Pfam" id="PF03485">
    <property type="entry name" value="Arg_tRNA_synt_N"/>
    <property type="match status" value="1"/>
</dbReference>
<dbReference type="InterPro" id="IPR009080">
    <property type="entry name" value="tRNAsynth_Ia_anticodon-bd"/>
</dbReference>
<comment type="catalytic activity">
    <reaction evidence="10 11">
        <text>tRNA(Arg) + L-arginine + ATP = L-arginyl-tRNA(Arg) + AMP + diphosphate</text>
        <dbReference type="Rhea" id="RHEA:20301"/>
        <dbReference type="Rhea" id="RHEA-COMP:9658"/>
        <dbReference type="Rhea" id="RHEA-COMP:9673"/>
        <dbReference type="ChEBI" id="CHEBI:30616"/>
        <dbReference type="ChEBI" id="CHEBI:32682"/>
        <dbReference type="ChEBI" id="CHEBI:33019"/>
        <dbReference type="ChEBI" id="CHEBI:78442"/>
        <dbReference type="ChEBI" id="CHEBI:78513"/>
        <dbReference type="ChEBI" id="CHEBI:456215"/>
        <dbReference type="EC" id="6.1.1.19"/>
    </reaction>
</comment>
<evidence type="ECO:0000256" key="8">
    <source>
        <dbReference type="ARBA" id="ARBA00022917"/>
    </source>
</evidence>
<dbReference type="HOGENOM" id="CLU_006406_5_1_11"/>
<dbReference type="SUPFAM" id="SSF47323">
    <property type="entry name" value="Anticodon-binding domain of a subclass of class I aminoacyl-tRNA synthetases"/>
    <property type="match status" value="1"/>
</dbReference>
<dbReference type="InterPro" id="IPR001278">
    <property type="entry name" value="Arg-tRNA-ligase"/>
</dbReference>
<accession>S5VST4</accession>
<evidence type="ECO:0000259" key="13">
    <source>
        <dbReference type="SMART" id="SM00836"/>
    </source>
</evidence>
<dbReference type="InterPro" id="IPR008909">
    <property type="entry name" value="DALR_anticod-bd"/>
</dbReference>
<dbReference type="STRING" id="1214242.B446_21090"/>
<evidence type="ECO:0000256" key="2">
    <source>
        <dbReference type="ARBA" id="ARBA00005594"/>
    </source>
</evidence>
<dbReference type="AlphaFoldDB" id="S5VST4"/>
<dbReference type="KEGG" id="sci:B446_21090"/>
<dbReference type="InterPro" id="IPR036695">
    <property type="entry name" value="Arg-tRNA-synth_N_sf"/>
</dbReference>
<dbReference type="GO" id="GO:0005524">
    <property type="term" value="F:ATP binding"/>
    <property type="evidence" value="ECO:0007669"/>
    <property type="project" value="UniProtKB-UniRule"/>
</dbReference>
<dbReference type="InterPro" id="IPR001412">
    <property type="entry name" value="aa-tRNA-synth_I_CS"/>
</dbReference>
<evidence type="ECO:0000256" key="5">
    <source>
        <dbReference type="ARBA" id="ARBA00022598"/>
    </source>
</evidence>
<dbReference type="Pfam" id="PF05746">
    <property type="entry name" value="DALR_1"/>
    <property type="match status" value="1"/>
</dbReference>
<evidence type="ECO:0000256" key="6">
    <source>
        <dbReference type="ARBA" id="ARBA00022741"/>
    </source>
</evidence>
<reference evidence="15 16" key="2">
    <citation type="journal article" date="2013" name="J. Biotechnol.">
        <title>Complete genome sequence of the kirromycin producer Streptomyces collinus Tu 365 consisting of a linear chromosome and two linear plasmids.</title>
        <authorList>
            <person name="Ruckert C."/>
            <person name="Szczepanowski R."/>
            <person name="Albersmeier A."/>
            <person name="Goesmann A."/>
            <person name="Iftime D."/>
            <person name="Musiol E.M."/>
            <person name="Blin K."/>
            <person name="Wohlleben W."/>
            <person name="Puhler A."/>
            <person name="Kalinowski J."/>
            <person name="Weber T."/>
        </authorList>
    </citation>
    <scope>NUCLEOTIDE SEQUENCE [LARGE SCALE GENOMIC DNA]</scope>
    <source>
        <strain evidence="16">DSM 40733 / Tue 365</strain>
    </source>
</reference>
<keyword evidence="9 11" id="KW-0030">Aminoacyl-tRNA synthetase</keyword>
<evidence type="ECO:0000256" key="12">
    <source>
        <dbReference type="RuleBase" id="RU363038"/>
    </source>
</evidence>
<dbReference type="GO" id="GO:0005737">
    <property type="term" value="C:cytoplasm"/>
    <property type="evidence" value="ECO:0007669"/>
    <property type="project" value="UniProtKB-SubCell"/>
</dbReference>
<dbReference type="PANTHER" id="PTHR11956">
    <property type="entry name" value="ARGINYL-TRNA SYNTHETASE"/>
    <property type="match status" value="1"/>
</dbReference>
<reference evidence="16" key="1">
    <citation type="submission" date="2012-10" db="EMBL/GenBank/DDBJ databases">
        <title>The complete genome sequence of Streptomyces collinus Tu 365.</title>
        <authorList>
            <person name="Ruckert C."/>
            <person name="Szczepanowski R."/>
            <person name="Goesmann A."/>
            <person name="Pross E.K."/>
            <person name="Musiol E.M."/>
            <person name="Blin K."/>
            <person name="Wohlleben W."/>
            <person name="Puhler A."/>
            <person name="Weber T."/>
            <person name="Kalinowski J."/>
        </authorList>
    </citation>
    <scope>NUCLEOTIDE SEQUENCE [LARGE SCALE GENOMIC DNA]</scope>
    <source>
        <strain evidence="16">DSM 40733 / Tue 365</strain>
    </source>
</reference>
<evidence type="ECO:0000256" key="7">
    <source>
        <dbReference type="ARBA" id="ARBA00022840"/>
    </source>
</evidence>
<dbReference type="FunFam" id="1.10.730.10:FF:000008">
    <property type="entry name" value="Arginine--tRNA ligase"/>
    <property type="match status" value="1"/>
</dbReference>
<dbReference type="RefSeq" id="WP_020941485.1">
    <property type="nucleotide sequence ID" value="NC_021985.1"/>
</dbReference>
<keyword evidence="7 11" id="KW-0067">ATP-binding</keyword>
<feature type="domain" description="DALR anticodon binding" evidence="13">
    <location>
        <begin position="474"/>
        <end position="589"/>
    </location>
</feature>
<protein>
    <recommendedName>
        <fullName evidence="11">Arginine--tRNA ligase</fullName>
        <ecNumber evidence="11">6.1.1.19</ecNumber>
    </recommendedName>
    <alternativeName>
        <fullName evidence="11">Arginyl-tRNA synthetase</fullName>
        <shortName evidence="11">ArgRS</shortName>
    </alternativeName>
</protein>
<evidence type="ECO:0000256" key="11">
    <source>
        <dbReference type="HAMAP-Rule" id="MF_00123"/>
    </source>
</evidence>
<evidence type="ECO:0000256" key="1">
    <source>
        <dbReference type="ARBA" id="ARBA00004496"/>
    </source>
</evidence>
<feature type="domain" description="Arginyl tRNA synthetase N-terminal" evidence="14">
    <location>
        <begin position="9"/>
        <end position="89"/>
    </location>
</feature>
<dbReference type="InterPro" id="IPR035684">
    <property type="entry name" value="ArgRS_core"/>
</dbReference>
<evidence type="ECO:0000259" key="14">
    <source>
        <dbReference type="SMART" id="SM01016"/>
    </source>
</evidence>
<dbReference type="Gene3D" id="3.40.50.620">
    <property type="entry name" value="HUPs"/>
    <property type="match status" value="1"/>
</dbReference>
<dbReference type="PANTHER" id="PTHR11956:SF5">
    <property type="entry name" value="ARGININE--TRNA LIGASE, CYTOPLASMIC"/>
    <property type="match status" value="1"/>
</dbReference>
<dbReference type="SUPFAM" id="SSF52374">
    <property type="entry name" value="Nucleotidylyl transferase"/>
    <property type="match status" value="1"/>
</dbReference>
<dbReference type="SMART" id="SM00836">
    <property type="entry name" value="DALR_1"/>
    <property type="match status" value="1"/>
</dbReference>
<dbReference type="NCBIfam" id="TIGR00456">
    <property type="entry name" value="argS"/>
    <property type="match status" value="1"/>
</dbReference>
<comment type="subcellular location">
    <subcellularLocation>
        <location evidence="1 11">Cytoplasm</location>
    </subcellularLocation>
</comment>
<dbReference type="GO" id="GO:0004814">
    <property type="term" value="F:arginine-tRNA ligase activity"/>
    <property type="evidence" value="ECO:0007669"/>
    <property type="project" value="UniProtKB-UniRule"/>
</dbReference>
<gene>
    <name evidence="11 15" type="primary">argS</name>
    <name evidence="15" type="ORF">B446_21090</name>
</gene>
<dbReference type="Proteomes" id="UP000015423">
    <property type="component" value="Chromosome"/>
</dbReference>
<dbReference type="Gene3D" id="3.30.1360.70">
    <property type="entry name" value="Arginyl tRNA synthetase N-terminal domain"/>
    <property type="match status" value="1"/>
</dbReference>
<keyword evidence="5 11" id="KW-0436">Ligase</keyword>
<dbReference type="PRINTS" id="PR01038">
    <property type="entry name" value="TRNASYNTHARG"/>
</dbReference>
<dbReference type="SMART" id="SM01016">
    <property type="entry name" value="Arg_tRNA_synt_N"/>
    <property type="match status" value="1"/>
</dbReference>
<dbReference type="EMBL" id="CP006259">
    <property type="protein sequence ID" value="AGS71030.1"/>
    <property type="molecule type" value="Genomic_DNA"/>
</dbReference>
<evidence type="ECO:0000313" key="15">
    <source>
        <dbReference type="EMBL" id="AGS71030.1"/>
    </source>
</evidence>
<evidence type="ECO:0000256" key="10">
    <source>
        <dbReference type="ARBA" id="ARBA00049339"/>
    </source>
</evidence>
<evidence type="ECO:0000256" key="3">
    <source>
        <dbReference type="ARBA" id="ARBA00011245"/>
    </source>
</evidence>
<sequence length="589" mass="64824">MASVTSLSDSVQQHLASALTATLPEAAGSDPLLRRSDRADFQANGILALAKKAKANPRELADQVVSQVATGDVIADVEVSGPGFLNITIADRAITENLAARYADESGRLGVPHAEHAGTTVVDYAQPNVAKEMHVGHLRSAVIGDAVVQILEFTGEQVVRRHHIGDWGTQFGMLIQYLDEHPHELDHKAARVTGEEAMSNLDRLYKAARKLFDSDEEFKTRARRRVVDLQAGEPKTLATWQKFVDESKIYFFSVFEKLDMEVRDPDIVGESGYNDMLAETCRLLEESGVAVRSEGALCVFFEDVKGPDGKPVPLIVQKSDGGYGYAATDLSAIRDRVFNLKANSIVYVVDARQSLHFKMVFETARRAGWLGDDVKAFQLAFGTVLGKDGKPFKTREGETVKLEDLLDEAVERATAVVREKAGKVGLTEQEIVENGRYVGVGAVKYADLSTSAVRDYKFDLDQMVSLNGDTSVYLQYAYARIQSILRKAGEARPAAHPELALAPAERALGLHLDRFAETVLEVAESYEPHKLAAYLYQLATLLTSFYDQCPVLKAESPEQVENRLFLVDVTARTLHRGMALLGIRTPEKL</sequence>
<keyword evidence="16" id="KW-1185">Reference proteome</keyword>
<dbReference type="Pfam" id="PF00750">
    <property type="entry name" value="tRNA-synt_1d"/>
    <property type="match status" value="1"/>
</dbReference>
<dbReference type="HAMAP" id="MF_00123">
    <property type="entry name" value="Arg_tRNA_synth"/>
    <property type="match status" value="1"/>
</dbReference>
<keyword evidence="8 11" id="KW-0648">Protein biosynthesis</keyword>
<comment type="subunit">
    <text evidence="3 11">Monomer.</text>
</comment>
<proteinExistence type="inferred from homology"/>
<evidence type="ECO:0000256" key="4">
    <source>
        <dbReference type="ARBA" id="ARBA00022490"/>
    </source>
</evidence>
<organism evidence="15 16">
    <name type="scientific">Streptomyces collinus (strain DSM 40733 / Tue 365)</name>
    <dbReference type="NCBI Taxonomy" id="1214242"/>
    <lineage>
        <taxon>Bacteria</taxon>
        <taxon>Bacillati</taxon>
        <taxon>Actinomycetota</taxon>
        <taxon>Actinomycetes</taxon>
        <taxon>Kitasatosporales</taxon>
        <taxon>Streptomycetaceae</taxon>
        <taxon>Streptomyces</taxon>
    </lineage>
</organism>
<dbReference type="PATRIC" id="fig|1214242.5.peg.4322"/>
<keyword evidence="6 11" id="KW-0547">Nucleotide-binding</keyword>